<evidence type="ECO:0000313" key="6">
    <source>
        <dbReference type="EMBL" id="KQJ84725.1"/>
    </source>
</evidence>
<reference evidence="6" key="2">
    <citation type="submission" date="2017-06" db="EMBL/GenBank/DDBJ databases">
        <title>WGS assembly of Brachypodium distachyon.</title>
        <authorList>
            <consortium name="The International Brachypodium Initiative"/>
            <person name="Lucas S."/>
            <person name="Harmon-Smith M."/>
            <person name="Lail K."/>
            <person name="Tice H."/>
            <person name="Grimwood J."/>
            <person name="Bruce D."/>
            <person name="Barry K."/>
            <person name="Shu S."/>
            <person name="Lindquist E."/>
            <person name="Wang M."/>
            <person name="Pitluck S."/>
            <person name="Vogel J.P."/>
            <person name="Garvin D.F."/>
            <person name="Mockler T.C."/>
            <person name="Schmutz J."/>
            <person name="Rokhsar D."/>
            <person name="Bevan M.W."/>
        </authorList>
    </citation>
    <scope>NUCLEOTIDE SEQUENCE</scope>
    <source>
        <strain evidence="6">Bd21</strain>
    </source>
</reference>
<dbReference type="Proteomes" id="UP000008810">
    <property type="component" value="Chromosome 5"/>
</dbReference>
<dbReference type="Gene3D" id="2.60.210.10">
    <property type="entry name" value="Apoptosis, Tumor Necrosis Factor Receptor Associated Protein 2, Chain A"/>
    <property type="match status" value="1"/>
</dbReference>
<dbReference type="KEGG" id="bdi:100834451"/>
<dbReference type="SUPFAM" id="SSF49599">
    <property type="entry name" value="TRAF domain-like"/>
    <property type="match status" value="1"/>
</dbReference>
<dbReference type="InterPro" id="IPR000210">
    <property type="entry name" value="BTB/POZ_dom"/>
</dbReference>
<sequence length="376" mass="41695">MASSSTSPEPETTSTRCITATLDFEMANYLELRGMGVGNFVCSRTFRVGGYDWEIRFYPDGWKENNCHGKAACFLCYLSEAKDVRARVKLSLLEKDRPDDAPIASFDATEHVFSPDRSEIWGHTDFASKYELKSLSRPLPGRPDAGCFTARCVLTVRKDSPPLELLGHLERMLGEGAGADVTFRVGRRRFPAHRALLAARSPVFRAQLFGAMAEKDMARVKVVDMDPGIFGMMLHYLYTDSLPAPCGAGDEEGGGGYSAAEMQHLLVAADRYGLERLKLMCEEELCEKIDVETVATTLALANQHRCKLLKDACLVFMSSPEVLGVVLEAEGFREHFLTTCRPLTLEGRDKGKKASGGEEEIGQSPKVKRIRTKYQD</sequence>
<gene>
    <name evidence="7" type="primary">LOC100834451</name>
    <name evidence="6" type="ORF">BRADI_5g22446v3</name>
</gene>
<dbReference type="Pfam" id="PF24570">
    <property type="entry name" value="BACK_BPM_SPOP"/>
    <property type="match status" value="1"/>
</dbReference>
<dbReference type="SUPFAM" id="SSF54695">
    <property type="entry name" value="POZ domain"/>
    <property type="match status" value="1"/>
</dbReference>
<dbReference type="OrthoDB" id="634604at2759"/>
<dbReference type="InterPro" id="IPR045005">
    <property type="entry name" value="BPM1-6"/>
</dbReference>
<dbReference type="GeneID" id="100834451"/>
<dbReference type="GO" id="GO:0016567">
    <property type="term" value="P:protein ubiquitination"/>
    <property type="evidence" value="ECO:0007669"/>
    <property type="project" value="InterPro"/>
</dbReference>
<dbReference type="SMART" id="SM00225">
    <property type="entry name" value="BTB"/>
    <property type="match status" value="1"/>
</dbReference>
<reference evidence="7" key="3">
    <citation type="submission" date="2018-08" db="UniProtKB">
        <authorList>
            <consortium name="EnsemblPlants"/>
        </authorList>
    </citation>
    <scope>IDENTIFICATION</scope>
    <source>
        <strain evidence="7">cv. Bd21</strain>
    </source>
</reference>
<dbReference type="PANTHER" id="PTHR26379">
    <property type="entry name" value="BTB/POZ AND MATH DOMAIN-CONTAINING PROTEIN 1"/>
    <property type="match status" value="1"/>
</dbReference>
<feature type="domain" description="BTB" evidence="4">
    <location>
        <begin position="179"/>
        <end position="246"/>
    </location>
</feature>
<dbReference type="Gramene" id="KQJ84725">
    <property type="protein sequence ID" value="KQJ84725"/>
    <property type="gene ID" value="BRADI_5g22446v3"/>
</dbReference>
<evidence type="ECO:0000313" key="7">
    <source>
        <dbReference type="EnsemblPlants" id="KQJ84725"/>
    </source>
</evidence>
<evidence type="ECO:0000256" key="2">
    <source>
        <dbReference type="ARBA" id="ARBA00010846"/>
    </source>
</evidence>
<dbReference type="InterPro" id="IPR056423">
    <property type="entry name" value="BACK_BPM_SPOP"/>
</dbReference>
<dbReference type="InterPro" id="IPR008974">
    <property type="entry name" value="TRAF-like"/>
</dbReference>
<feature type="compositionally biased region" description="Basic residues" evidence="3">
    <location>
        <begin position="366"/>
        <end position="376"/>
    </location>
</feature>
<dbReference type="Pfam" id="PF22486">
    <property type="entry name" value="MATH_2"/>
    <property type="match status" value="1"/>
</dbReference>
<accession>A0A0Q3KX38</accession>
<dbReference type="Gene3D" id="3.30.710.10">
    <property type="entry name" value="Potassium Channel Kv1.1, Chain A"/>
    <property type="match status" value="1"/>
</dbReference>
<dbReference type="EMBL" id="CM000884">
    <property type="protein sequence ID" value="KQJ84725.1"/>
    <property type="molecule type" value="Genomic_DNA"/>
</dbReference>
<evidence type="ECO:0008006" key="9">
    <source>
        <dbReference type="Google" id="ProtNLM"/>
    </source>
</evidence>
<evidence type="ECO:0000256" key="3">
    <source>
        <dbReference type="SAM" id="MobiDB-lite"/>
    </source>
</evidence>
<feature type="region of interest" description="Disordered" evidence="3">
    <location>
        <begin position="348"/>
        <end position="376"/>
    </location>
</feature>
<dbReference type="InterPro" id="IPR002083">
    <property type="entry name" value="MATH/TRAF_dom"/>
</dbReference>
<dbReference type="RefSeq" id="XP_003579327.1">
    <property type="nucleotide sequence ID" value="XM_003579279.1"/>
</dbReference>
<name>A0A0Q3KX38_BRADI</name>
<dbReference type="EnsemblPlants" id="KQJ84725">
    <property type="protein sequence ID" value="KQJ84725"/>
    <property type="gene ID" value="BRADI_5g22446v3"/>
</dbReference>
<protein>
    <recommendedName>
        <fullName evidence="9">BTB domain-containing protein</fullName>
    </recommendedName>
</protein>
<dbReference type="InterPro" id="IPR011333">
    <property type="entry name" value="SKP1/BTB/POZ_sf"/>
</dbReference>
<feature type="domain" description="MATH" evidence="5">
    <location>
        <begin position="19"/>
        <end position="160"/>
    </location>
</feature>
<evidence type="ECO:0000259" key="5">
    <source>
        <dbReference type="PROSITE" id="PS50144"/>
    </source>
</evidence>
<dbReference type="Pfam" id="PF00651">
    <property type="entry name" value="BTB"/>
    <property type="match status" value="1"/>
</dbReference>
<evidence type="ECO:0000259" key="4">
    <source>
        <dbReference type="PROSITE" id="PS50097"/>
    </source>
</evidence>
<evidence type="ECO:0000256" key="1">
    <source>
        <dbReference type="ARBA" id="ARBA00004906"/>
    </source>
</evidence>
<dbReference type="CDD" id="cd00121">
    <property type="entry name" value="MATH"/>
    <property type="match status" value="1"/>
</dbReference>
<dbReference type="Gene3D" id="6.10.250.3030">
    <property type="match status" value="1"/>
</dbReference>
<dbReference type="PANTHER" id="PTHR26379:SF388">
    <property type="entry name" value="OS04G0625700 PROTEIN"/>
    <property type="match status" value="1"/>
</dbReference>
<proteinExistence type="inferred from homology"/>
<evidence type="ECO:0000313" key="8">
    <source>
        <dbReference type="Proteomes" id="UP000008810"/>
    </source>
</evidence>
<organism evidence="6">
    <name type="scientific">Brachypodium distachyon</name>
    <name type="common">Purple false brome</name>
    <name type="synonym">Trachynia distachya</name>
    <dbReference type="NCBI Taxonomy" id="15368"/>
    <lineage>
        <taxon>Eukaryota</taxon>
        <taxon>Viridiplantae</taxon>
        <taxon>Streptophyta</taxon>
        <taxon>Embryophyta</taxon>
        <taxon>Tracheophyta</taxon>
        <taxon>Spermatophyta</taxon>
        <taxon>Magnoliopsida</taxon>
        <taxon>Liliopsida</taxon>
        <taxon>Poales</taxon>
        <taxon>Poaceae</taxon>
        <taxon>BOP clade</taxon>
        <taxon>Pooideae</taxon>
        <taxon>Stipodae</taxon>
        <taxon>Brachypodieae</taxon>
        <taxon>Brachypodium</taxon>
    </lineage>
</organism>
<dbReference type="PROSITE" id="PS50097">
    <property type="entry name" value="BTB"/>
    <property type="match status" value="1"/>
</dbReference>
<reference evidence="6 7" key="1">
    <citation type="journal article" date="2010" name="Nature">
        <title>Genome sequencing and analysis of the model grass Brachypodium distachyon.</title>
        <authorList>
            <consortium name="International Brachypodium Initiative"/>
        </authorList>
    </citation>
    <scope>NUCLEOTIDE SEQUENCE [LARGE SCALE GENOMIC DNA]</scope>
    <source>
        <strain evidence="6 7">Bd21</strain>
    </source>
</reference>
<dbReference type="AlphaFoldDB" id="A0A0Q3KX38"/>
<comment type="pathway">
    <text evidence="1">Protein modification; protein ubiquitination.</text>
</comment>
<dbReference type="PROSITE" id="PS50144">
    <property type="entry name" value="MATH"/>
    <property type="match status" value="1"/>
</dbReference>
<keyword evidence="8" id="KW-1185">Reference proteome</keyword>
<comment type="similarity">
    <text evidence="2">Belongs to the Tdpoz family.</text>
</comment>